<accession>A0A8K0X1T1</accession>
<evidence type="ECO:0000256" key="2">
    <source>
        <dbReference type="SAM" id="Phobius"/>
    </source>
</evidence>
<comment type="caution">
    <text evidence="4">The sequence shown here is derived from an EMBL/GenBank/DDBJ whole genome shotgun (WGS) entry which is preliminary data.</text>
</comment>
<organism evidence="4 5">
    <name type="scientific">Plectosphaerella cucumerina</name>
    <dbReference type="NCBI Taxonomy" id="40658"/>
    <lineage>
        <taxon>Eukaryota</taxon>
        <taxon>Fungi</taxon>
        <taxon>Dikarya</taxon>
        <taxon>Ascomycota</taxon>
        <taxon>Pezizomycotina</taxon>
        <taxon>Sordariomycetes</taxon>
        <taxon>Hypocreomycetidae</taxon>
        <taxon>Glomerellales</taxon>
        <taxon>Plectosphaerellaceae</taxon>
        <taxon>Plectosphaerella</taxon>
    </lineage>
</organism>
<dbReference type="InterPro" id="IPR055560">
    <property type="entry name" value="DUF7136"/>
</dbReference>
<dbReference type="AlphaFoldDB" id="A0A8K0X1T1"/>
<feature type="transmembrane region" description="Helical" evidence="2">
    <location>
        <begin position="409"/>
        <end position="431"/>
    </location>
</feature>
<keyword evidence="5" id="KW-1185">Reference proteome</keyword>
<dbReference type="OrthoDB" id="4490227at2759"/>
<feature type="transmembrane region" description="Helical" evidence="2">
    <location>
        <begin position="164"/>
        <end position="186"/>
    </location>
</feature>
<evidence type="ECO:0000259" key="3">
    <source>
        <dbReference type="Pfam" id="PF23584"/>
    </source>
</evidence>
<sequence>MKLCASVFPRQAIARRRSRHEAQEGRCRYRKLESPMLTVPGNDDSQTRRVSNPIWLANTHVFLAPARRHVGGAKLLSGDRSGSSRGSVVRCGALSDSACVLLRRLGRAGEEYCDKPGAAMESMWCFKEVWGATTPCLDGERADRIVGYNVPELPRQRLKLCPSFAWLVRTLLSILSLYGITYQAALGSDITQVDLIFPRNGSTYRPVYPFPVVVAVTNAHLVWPYHFTVSWQFRDKEGVVQSDFTGPDSDRYNVDDQVSADRPLLLTWGTSDFINTTQTEFSLLLSTAIFQTCPINGTIANGVQSVGYNHAVFFRLSDDGELPDMEAAGPMSDPFGAFKMRGVGEDETRHNLPCPLVAKGPGNKGPVDPLPSSSTAVSPTRWKPSWPNATGLLGRCPRRSQDSGGTMHVPAGIMLSRGIFTTLAIALGYMWL</sequence>
<gene>
    <name evidence="4" type="ORF">B0T11DRAFT_319608</name>
</gene>
<feature type="region of interest" description="Disordered" evidence="1">
    <location>
        <begin position="356"/>
        <end position="381"/>
    </location>
</feature>
<protein>
    <recommendedName>
        <fullName evidence="3">DUF7136 domain-containing protein</fullName>
    </recommendedName>
</protein>
<evidence type="ECO:0000256" key="1">
    <source>
        <dbReference type="SAM" id="MobiDB-lite"/>
    </source>
</evidence>
<evidence type="ECO:0000313" key="4">
    <source>
        <dbReference type="EMBL" id="KAH7358551.1"/>
    </source>
</evidence>
<keyword evidence="2" id="KW-0472">Membrane</keyword>
<proteinExistence type="predicted"/>
<keyword evidence="2" id="KW-1133">Transmembrane helix</keyword>
<reference evidence="4" key="1">
    <citation type="journal article" date="2021" name="Nat. Commun.">
        <title>Genetic determinants of endophytism in the Arabidopsis root mycobiome.</title>
        <authorList>
            <person name="Mesny F."/>
            <person name="Miyauchi S."/>
            <person name="Thiergart T."/>
            <person name="Pickel B."/>
            <person name="Atanasova L."/>
            <person name="Karlsson M."/>
            <person name="Huettel B."/>
            <person name="Barry K.W."/>
            <person name="Haridas S."/>
            <person name="Chen C."/>
            <person name="Bauer D."/>
            <person name="Andreopoulos W."/>
            <person name="Pangilinan J."/>
            <person name="LaButti K."/>
            <person name="Riley R."/>
            <person name="Lipzen A."/>
            <person name="Clum A."/>
            <person name="Drula E."/>
            <person name="Henrissat B."/>
            <person name="Kohler A."/>
            <person name="Grigoriev I.V."/>
            <person name="Martin F.M."/>
            <person name="Hacquard S."/>
        </authorList>
    </citation>
    <scope>NUCLEOTIDE SEQUENCE</scope>
    <source>
        <strain evidence="4">MPI-CAGE-AT-0016</strain>
    </source>
</reference>
<feature type="domain" description="DUF7136" evidence="3">
    <location>
        <begin position="188"/>
        <end position="328"/>
    </location>
</feature>
<dbReference type="EMBL" id="JAGPXD010000004">
    <property type="protein sequence ID" value="KAH7358551.1"/>
    <property type="molecule type" value="Genomic_DNA"/>
</dbReference>
<dbReference type="Pfam" id="PF23584">
    <property type="entry name" value="DUF7136"/>
    <property type="match status" value="1"/>
</dbReference>
<dbReference type="Proteomes" id="UP000813385">
    <property type="component" value="Unassembled WGS sequence"/>
</dbReference>
<evidence type="ECO:0000313" key="5">
    <source>
        <dbReference type="Proteomes" id="UP000813385"/>
    </source>
</evidence>
<feature type="transmembrane region" description="Helical" evidence="2">
    <location>
        <begin position="206"/>
        <end position="227"/>
    </location>
</feature>
<keyword evidence="2" id="KW-0812">Transmembrane</keyword>
<name>A0A8K0X1T1_9PEZI</name>